<dbReference type="Gene3D" id="1.10.510.10">
    <property type="entry name" value="Transferase(Phosphotransferase) domain 1"/>
    <property type="match status" value="1"/>
</dbReference>
<dbReference type="AlphaFoldDB" id="A0ABD6EKQ9"/>
<dbReference type="InterPro" id="IPR011009">
    <property type="entry name" value="Kinase-like_dom_sf"/>
</dbReference>
<organism evidence="2 3">
    <name type="scientific">Gnathostoma spinigerum</name>
    <dbReference type="NCBI Taxonomy" id="75299"/>
    <lineage>
        <taxon>Eukaryota</taxon>
        <taxon>Metazoa</taxon>
        <taxon>Ecdysozoa</taxon>
        <taxon>Nematoda</taxon>
        <taxon>Chromadorea</taxon>
        <taxon>Rhabditida</taxon>
        <taxon>Spirurina</taxon>
        <taxon>Gnathostomatomorpha</taxon>
        <taxon>Gnathostomatoidea</taxon>
        <taxon>Gnathostomatidae</taxon>
        <taxon>Gnathostoma</taxon>
    </lineage>
</organism>
<feature type="domain" description="Protein kinase" evidence="1">
    <location>
        <begin position="1"/>
        <end position="127"/>
    </location>
</feature>
<keyword evidence="3" id="KW-1185">Reference proteome</keyword>
<dbReference type="InterPro" id="IPR000719">
    <property type="entry name" value="Prot_kinase_dom"/>
</dbReference>
<dbReference type="EMBL" id="JBGFUD010004622">
    <property type="protein sequence ID" value="MFH4979782.1"/>
    <property type="molecule type" value="Genomic_DNA"/>
</dbReference>
<dbReference type="PANTHER" id="PTHR11909">
    <property type="entry name" value="CASEIN KINASE-RELATED"/>
    <property type="match status" value="1"/>
</dbReference>
<dbReference type="InterPro" id="IPR050235">
    <property type="entry name" value="CK1_Ser-Thr_kinase"/>
</dbReference>
<evidence type="ECO:0000313" key="2">
    <source>
        <dbReference type="EMBL" id="MFH4979782.1"/>
    </source>
</evidence>
<evidence type="ECO:0000259" key="1">
    <source>
        <dbReference type="PROSITE" id="PS50011"/>
    </source>
</evidence>
<dbReference type="PROSITE" id="PS50011">
    <property type="entry name" value="PROTEIN_KINASE_DOM"/>
    <property type="match status" value="1"/>
</dbReference>
<dbReference type="SUPFAM" id="SSF56112">
    <property type="entry name" value="Protein kinase-like (PK-like)"/>
    <property type="match status" value="1"/>
</dbReference>
<gene>
    <name evidence="2" type="ORF">AB6A40_006491</name>
</gene>
<proteinExistence type="predicted"/>
<protein>
    <recommendedName>
        <fullName evidence="1">Protein kinase domain-containing protein</fullName>
    </recommendedName>
</protein>
<comment type="caution">
    <text evidence="2">The sequence shown here is derived from an EMBL/GenBank/DDBJ whole genome shotgun (WGS) entry which is preliminary data.</text>
</comment>
<reference evidence="2 3" key="1">
    <citation type="submission" date="2024-08" db="EMBL/GenBank/DDBJ databases">
        <title>Gnathostoma spinigerum genome.</title>
        <authorList>
            <person name="Gonzalez-Bertolin B."/>
            <person name="Monzon S."/>
            <person name="Zaballos A."/>
            <person name="Jimenez P."/>
            <person name="Dekumyoy P."/>
            <person name="Varona S."/>
            <person name="Cuesta I."/>
            <person name="Sumanam S."/>
            <person name="Adisakwattana P."/>
            <person name="Gasser R.B."/>
            <person name="Hernandez-Gonzalez A."/>
            <person name="Young N.D."/>
            <person name="Perteguer M.J."/>
        </authorList>
    </citation>
    <scope>NUCLEOTIDE SEQUENCE [LARGE SCALE GENOMIC DNA]</scope>
    <source>
        <strain evidence="2">AL3</strain>
        <tissue evidence="2">Liver</tissue>
    </source>
</reference>
<sequence>MDYMVLRGAQKIGSSHFCSLEAHGEIANRFRFLIMKAIGLSLWQLRDRQPHNRFSLGTALKVAEQCLVAIEQLHQIGFLHRDVKPGNFAIGREETQENHIIFVIDFGLCRKYRLLTLTSIVISKACA</sequence>
<evidence type="ECO:0000313" key="3">
    <source>
        <dbReference type="Proteomes" id="UP001608902"/>
    </source>
</evidence>
<dbReference type="Pfam" id="PF00069">
    <property type="entry name" value="Pkinase"/>
    <property type="match status" value="1"/>
</dbReference>
<dbReference type="Proteomes" id="UP001608902">
    <property type="component" value="Unassembled WGS sequence"/>
</dbReference>
<accession>A0ABD6EKQ9</accession>
<name>A0ABD6EKQ9_9BILA</name>